<organism evidence="1 2">
    <name type="scientific">Leifsonia naganoensis</name>
    <dbReference type="NCBI Taxonomy" id="150025"/>
    <lineage>
        <taxon>Bacteria</taxon>
        <taxon>Bacillati</taxon>
        <taxon>Actinomycetota</taxon>
        <taxon>Actinomycetes</taxon>
        <taxon>Micrococcales</taxon>
        <taxon>Microbacteriaceae</taxon>
        <taxon>Leifsonia</taxon>
    </lineage>
</organism>
<dbReference type="EMBL" id="JACCHJ010000001">
    <property type="protein sequence ID" value="NYK10061.1"/>
    <property type="molecule type" value="Genomic_DNA"/>
</dbReference>
<reference evidence="1 2" key="1">
    <citation type="submission" date="2020-07" db="EMBL/GenBank/DDBJ databases">
        <title>Sequencing the genomes of 1000 actinobacteria strains.</title>
        <authorList>
            <person name="Klenk H.-P."/>
        </authorList>
    </citation>
    <scope>NUCLEOTIDE SEQUENCE [LARGE SCALE GENOMIC DNA]</scope>
    <source>
        <strain evidence="1 2">DSM 15166</strain>
    </source>
</reference>
<accession>A0A853DUC7</accession>
<dbReference type="AlphaFoldDB" id="A0A853DUC7"/>
<gene>
    <name evidence="1" type="ORF">HNR14_001942</name>
</gene>
<comment type="caution">
    <text evidence="1">The sequence shown here is derived from an EMBL/GenBank/DDBJ whole genome shotgun (WGS) entry which is preliminary data.</text>
</comment>
<sequence length="121" mass="13620">MMEATITQAQAAAEEEGESERPYAWVLPALPAEAERVVVALQQRQWERSRSTWWRRAAPRRLAPLDREMAAVRELRELATAVLDRRGGNRYGAIVPVSEVLLLLSDPIAWGELLSLSGLDR</sequence>
<name>A0A853DUC7_9MICO</name>
<protein>
    <submittedName>
        <fullName evidence="1">Uncharacterized protein</fullName>
    </submittedName>
</protein>
<dbReference type="RefSeq" id="WP_179700872.1">
    <property type="nucleotide sequence ID" value="NZ_BAAAHA010000010.1"/>
</dbReference>
<dbReference type="Proteomes" id="UP000521075">
    <property type="component" value="Unassembled WGS sequence"/>
</dbReference>
<proteinExistence type="predicted"/>
<keyword evidence="2" id="KW-1185">Reference proteome</keyword>
<evidence type="ECO:0000313" key="2">
    <source>
        <dbReference type="Proteomes" id="UP000521075"/>
    </source>
</evidence>
<evidence type="ECO:0000313" key="1">
    <source>
        <dbReference type="EMBL" id="NYK10061.1"/>
    </source>
</evidence>